<feature type="region of interest" description="Disordered" evidence="10">
    <location>
        <begin position="31"/>
        <end position="106"/>
    </location>
</feature>
<name>A0A1Y2E271_9PEZI</name>
<dbReference type="InterPro" id="IPR029026">
    <property type="entry name" value="tRNA_m1G_MTases_N"/>
</dbReference>
<dbReference type="InterPro" id="IPR029064">
    <property type="entry name" value="Ribosomal_eL30-like_sf"/>
</dbReference>
<evidence type="ECO:0000256" key="4">
    <source>
        <dbReference type="ARBA" id="ARBA00022603"/>
    </source>
</evidence>
<dbReference type="Proteomes" id="UP000193689">
    <property type="component" value="Unassembled WGS sequence"/>
</dbReference>
<comment type="similarity">
    <text evidence="2">Belongs to the class IV-like SAM-binding methyltransferase superfamily. RNA methyltransferase TrmH family.</text>
</comment>
<evidence type="ECO:0000256" key="6">
    <source>
        <dbReference type="ARBA" id="ARBA00022691"/>
    </source>
</evidence>
<dbReference type="InterPro" id="IPR013123">
    <property type="entry name" value="SpoU_subst-bd"/>
</dbReference>
<comment type="subcellular location">
    <subcellularLocation>
        <location evidence="1">Mitochondrion</location>
    </subcellularLocation>
</comment>
<dbReference type="EMBL" id="MCFJ01000006">
    <property type="protein sequence ID" value="ORY65416.1"/>
    <property type="molecule type" value="Genomic_DNA"/>
</dbReference>
<dbReference type="OrthoDB" id="270651at2759"/>
<evidence type="ECO:0000256" key="9">
    <source>
        <dbReference type="ARBA" id="ARBA00034881"/>
    </source>
</evidence>
<reference evidence="12 13" key="1">
    <citation type="submission" date="2016-07" db="EMBL/GenBank/DDBJ databases">
        <title>Pervasive Adenine N6-methylation of Active Genes in Fungi.</title>
        <authorList>
            <consortium name="DOE Joint Genome Institute"/>
            <person name="Mondo S.J."/>
            <person name="Dannebaum R.O."/>
            <person name="Kuo R.C."/>
            <person name="Labutti K."/>
            <person name="Haridas S."/>
            <person name="Kuo A."/>
            <person name="Salamov A."/>
            <person name="Ahrendt S.R."/>
            <person name="Lipzen A."/>
            <person name="Sullivan W."/>
            <person name="Andreopoulos W.B."/>
            <person name="Clum A."/>
            <person name="Lindquist E."/>
            <person name="Daum C."/>
            <person name="Ramamoorthy G.K."/>
            <person name="Gryganskyi A."/>
            <person name="Culley D."/>
            <person name="Magnuson J.K."/>
            <person name="James T.Y."/>
            <person name="O'Malley M.A."/>
            <person name="Stajich J.E."/>
            <person name="Spatafora J.W."/>
            <person name="Visel A."/>
            <person name="Grigoriev I.V."/>
        </authorList>
    </citation>
    <scope>NUCLEOTIDE SEQUENCE [LARGE SCALE GENOMIC DNA]</scope>
    <source>
        <strain evidence="12 13">CBS 129021</strain>
    </source>
</reference>
<dbReference type="STRING" id="1141098.A0A1Y2E271"/>
<dbReference type="Gene3D" id="3.40.1280.10">
    <property type="match status" value="1"/>
</dbReference>
<dbReference type="InParanoid" id="A0A1Y2E271"/>
<feature type="domain" description="RNA 2-O ribose methyltransferase substrate binding" evidence="11">
    <location>
        <begin position="252"/>
        <end position="335"/>
    </location>
</feature>
<dbReference type="InterPro" id="IPR001537">
    <property type="entry name" value="SpoU_MeTrfase"/>
</dbReference>
<feature type="compositionally biased region" description="Basic and acidic residues" evidence="10">
    <location>
        <begin position="145"/>
        <end position="239"/>
    </location>
</feature>
<evidence type="ECO:0000256" key="2">
    <source>
        <dbReference type="ARBA" id="ARBA00007228"/>
    </source>
</evidence>
<dbReference type="GO" id="GO:0016435">
    <property type="term" value="F:rRNA (guanine) methyltransferase activity"/>
    <property type="evidence" value="ECO:0007669"/>
    <property type="project" value="TreeGrafter"/>
</dbReference>
<organism evidence="12 13">
    <name type="scientific">Pseudomassariella vexata</name>
    <dbReference type="NCBI Taxonomy" id="1141098"/>
    <lineage>
        <taxon>Eukaryota</taxon>
        <taxon>Fungi</taxon>
        <taxon>Dikarya</taxon>
        <taxon>Ascomycota</taxon>
        <taxon>Pezizomycotina</taxon>
        <taxon>Sordariomycetes</taxon>
        <taxon>Xylariomycetidae</taxon>
        <taxon>Amphisphaeriales</taxon>
        <taxon>Pseudomassariaceae</taxon>
        <taxon>Pseudomassariella</taxon>
    </lineage>
</organism>
<keyword evidence="6" id="KW-0949">S-adenosyl-L-methionine</keyword>
<evidence type="ECO:0000259" key="11">
    <source>
        <dbReference type="SMART" id="SM00967"/>
    </source>
</evidence>
<evidence type="ECO:0000313" key="12">
    <source>
        <dbReference type="EMBL" id="ORY65416.1"/>
    </source>
</evidence>
<evidence type="ECO:0000256" key="5">
    <source>
        <dbReference type="ARBA" id="ARBA00022679"/>
    </source>
</evidence>
<evidence type="ECO:0000313" key="13">
    <source>
        <dbReference type="Proteomes" id="UP000193689"/>
    </source>
</evidence>
<dbReference type="AlphaFoldDB" id="A0A1Y2E271"/>
<keyword evidence="5" id="KW-0808">Transferase</keyword>
<dbReference type="PANTHER" id="PTHR46103">
    <property type="entry name" value="RRNA METHYLTRANSFERASE 1, MITOCHONDRIAL"/>
    <property type="match status" value="1"/>
</dbReference>
<dbReference type="InterPro" id="IPR047182">
    <property type="entry name" value="MRM1"/>
</dbReference>
<evidence type="ECO:0000256" key="7">
    <source>
        <dbReference type="ARBA" id="ARBA00022946"/>
    </source>
</evidence>
<keyword evidence="13" id="KW-1185">Reference proteome</keyword>
<accession>A0A1Y2E271</accession>
<dbReference type="InterPro" id="IPR047261">
    <property type="entry name" value="MRM1_MeTrfase_dom"/>
</dbReference>
<feature type="region of interest" description="Disordered" evidence="10">
    <location>
        <begin position="126"/>
        <end position="239"/>
    </location>
</feature>
<evidence type="ECO:0000256" key="3">
    <source>
        <dbReference type="ARBA" id="ARBA00022552"/>
    </source>
</evidence>
<dbReference type="RefSeq" id="XP_040716568.1">
    <property type="nucleotide sequence ID" value="XM_040855907.1"/>
</dbReference>
<dbReference type="FunFam" id="3.30.1330.30:FF:000035">
    <property type="entry name" value="TrmH family RNA methyltransferase"/>
    <property type="match status" value="1"/>
</dbReference>
<protein>
    <recommendedName>
        <fullName evidence="9">rRNA methyltransferase 1, mitochondrial</fullName>
    </recommendedName>
</protein>
<keyword evidence="4" id="KW-0489">Methyltransferase</keyword>
<dbReference type="Gene3D" id="3.30.1330.30">
    <property type="match status" value="1"/>
</dbReference>
<dbReference type="FunCoup" id="A0A1Y2E271">
    <property type="interactions" value="217"/>
</dbReference>
<gene>
    <name evidence="12" type="ORF">BCR38DRAFT_341928</name>
</gene>
<evidence type="ECO:0000256" key="8">
    <source>
        <dbReference type="ARBA" id="ARBA00023128"/>
    </source>
</evidence>
<dbReference type="SUPFAM" id="SSF55315">
    <property type="entry name" value="L30e-like"/>
    <property type="match status" value="1"/>
</dbReference>
<comment type="caution">
    <text evidence="12">The sequence shown here is derived from an EMBL/GenBank/DDBJ whole genome shotgun (WGS) entry which is preliminary data.</text>
</comment>
<proteinExistence type="inferred from homology"/>
<dbReference type="InterPro" id="IPR029028">
    <property type="entry name" value="Alpha/beta_knot_MTases"/>
</dbReference>
<dbReference type="Pfam" id="PF00588">
    <property type="entry name" value="SpoU_methylase"/>
    <property type="match status" value="1"/>
</dbReference>
<evidence type="ECO:0000256" key="1">
    <source>
        <dbReference type="ARBA" id="ARBA00004173"/>
    </source>
</evidence>
<dbReference type="GO" id="GO:0005739">
    <property type="term" value="C:mitochondrion"/>
    <property type="evidence" value="ECO:0007669"/>
    <property type="project" value="UniProtKB-SubCell"/>
</dbReference>
<dbReference type="SMART" id="SM00967">
    <property type="entry name" value="SpoU_sub_bind"/>
    <property type="match status" value="1"/>
</dbReference>
<keyword evidence="3" id="KW-0698">rRNA processing</keyword>
<dbReference type="PANTHER" id="PTHR46103:SF1">
    <property type="entry name" value="RRNA METHYLTRANSFERASE 1, MITOCHONDRIAL"/>
    <property type="match status" value="1"/>
</dbReference>
<feature type="compositionally biased region" description="Basic and acidic residues" evidence="10">
    <location>
        <begin position="67"/>
        <end position="87"/>
    </location>
</feature>
<sequence>MGRCSQVFLRVWKTALTLTRYSSLSAIHRGLRESEKARPQGFQAGALKTEDSSRITSAKRGPSRSRRGQDDWAKPDYKIKRGKKDITDQGPQPKSRKARFHDPTEGFGKKSLVYQLKHGALRDQLASMTTDETSGGDSRPSRGRGHGDRFDQGGFESRRSETSSVGERDSGRTGDFEPRRSERFGSDRFRGSRDARPEGQAREDRYFQPREDNPTRERFPPEGEKSDYSFRKSPPRDDMPIRIHHTTAASQFLYGRSVVEAALKNSRRQLYRLYVYSGEDRQNLAQDAHLERLASQKDVEITKVADQNGLRMMDKMSGGRPHNGCILEASPLPQLPLKGLGAMSEDPAKPGFSIELTHQSVEDALVNGTSDFISYRTRGEQKPFILLLDGILDPGNLGAILRTAAFLGITGVVITKHSSATLSPVALKASAAASEVLPLYSITSTVDFLERSKESGWMTYAAVPSGPRSRGNSHITLDRLESYDPLSTQPTILVVGSEGEGLNRQVRRIVDFEVSIPSYSGLLSVVDSLNVSVATGILCSAFLKKSQNFEIDESADKQEEGNQLW</sequence>
<keyword evidence="8" id="KW-0496">Mitochondrion</keyword>
<dbReference type="GO" id="GO:0003723">
    <property type="term" value="F:RNA binding"/>
    <property type="evidence" value="ECO:0007669"/>
    <property type="project" value="InterPro"/>
</dbReference>
<dbReference type="Pfam" id="PF08032">
    <property type="entry name" value="SpoU_sub_bind"/>
    <property type="match status" value="1"/>
</dbReference>
<dbReference type="SUPFAM" id="SSF75217">
    <property type="entry name" value="alpha/beta knot"/>
    <property type="match status" value="1"/>
</dbReference>
<keyword evidence="7" id="KW-0809">Transit peptide</keyword>
<evidence type="ECO:0000256" key="10">
    <source>
        <dbReference type="SAM" id="MobiDB-lite"/>
    </source>
</evidence>
<dbReference type="CDD" id="cd18105">
    <property type="entry name" value="SpoU-like_MRM1"/>
    <property type="match status" value="1"/>
</dbReference>
<dbReference type="GeneID" id="63772119"/>